<sequence length="246" mass="28230">GFDFGSDGHATEGSRKVTVNSGPVSTDSKGDCGEKKSFQFTKEFSGKWKDREIDGYWGSRRSENRISLLNFWTSNGQSLDLRGRISGLFKPDLDLITQSNGYWNRAKVSEREKRRSYSSRGDYRRDEGGSVYRNSRWEPSRGYAQEDRNRFARGSRRETSQLRDVEEDHEEGEFHNKVREVKEDHQGDKEIPQTKNVPAVQMELTLPQIVSYVVILDSIRMEDGVDFGNKMLEEGINGLGEDVMVR</sequence>
<feature type="compositionally biased region" description="Basic and acidic residues" evidence="1">
    <location>
        <begin position="107"/>
        <end position="128"/>
    </location>
</feature>
<evidence type="ECO:0000256" key="1">
    <source>
        <dbReference type="SAM" id="MobiDB-lite"/>
    </source>
</evidence>
<feature type="region of interest" description="Disordered" evidence="1">
    <location>
        <begin position="148"/>
        <end position="173"/>
    </location>
</feature>
<dbReference type="AlphaFoldDB" id="A0A816JYS2"/>
<accession>A0A816JYS2</accession>
<name>A0A816JYS2_BRANA</name>
<evidence type="ECO:0000313" key="2">
    <source>
        <dbReference type="EMBL" id="CAF1898480.1"/>
    </source>
</evidence>
<dbReference type="EMBL" id="HG994366">
    <property type="protein sequence ID" value="CAF1898480.1"/>
    <property type="molecule type" value="Genomic_DNA"/>
</dbReference>
<feature type="compositionally biased region" description="Polar residues" evidence="1">
    <location>
        <begin position="17"/>
        <end position="27"/>
    </location>
</feature>
<feature type="region of interest" description="Disordered" evidence="1">
    <location>
        <begin position="1"/>
        <end position="34"/>
    </location>
</feature>
<dbReference type="Proteomes" id="UP001295469">
    <property type="component" value="Chromosome C02"/>
</dbReference>
<protein>
    <submittedName>
        <fullName evidence="2">(rape) hypothetical protein</fullName>
    </submittedName>
</protein>
<gene>
    <name evidence="2" type="ORF">DARMORV10_C02P19450.1</name>
</gene>
<proteinExistence type="predicted"/>
<organism evidence="2">
    <name type="scientific">Brassica napus</name>
    <name type="common">Rape</name>
    <dbReference type="NCBI Taxonomy" id="3708"/>
    <lineage>
        <taxon>Eukaryota</taxon>
        <taxon>Viridiplantae</taxon>
        <taxon>Streptophyta</taxon>
        <taxon>Embryophyta</taxon>
        <taxon>Tracheophyta</taxon>
        <taxon>Spermatophyta</taxon>
        <taxon>Magnoliopsida</taxon>
        <taxon>eudicotyledons</taxon>
        <taxon>Gunneridae</taxon>
        <taxon>Pentapetalae</taxon>
        <taxon>rosids</taxon>
        <taxon>malvids</taxon>
        <taxon>Brassicales</taxon>
        <taxon>Brassicaceae</taxon>
        <taxon>Brassiceae</taxon>
        <taxon>Brassica</taxon>
    </lineage>
</organism>
<reference evidence="2" key="1">
    <citation type="submission" date="2021-01" db="EMBL/GenBank/DDBJ databases">
        <authorList>
            <consortium name="Genoscope - CEA"/>
            <person name="William W."/>
        </authorList>
    </citation>
    <scope>NUCLEOTIDE SEQUENCE</scope>
</reference>
<feature type="region of interest" description="Disordered" evidence="1">
    <location>
        <begin position="107"/>
        <end position="129"/>
    </location>
</feature>
<feature type="non-terminal residue" evidence="2">
    <location>
        <position position="1"/>
    </location>
</feature>